<reference evidence="8" key="1">
    <citation type="submission" date="2020-09" db="EMBL/GenBank/DDBJ databases">
        <title>Leviviricetes taxonomy.</title>
        <authorList>
            <person name="Stockdale S.R."/>
            <person name="Callanan J."/>
            <person name="Adriaenssens E.M."/>
            <person name="Kuhn J.H."/>
            <person name="Rumnieks J."/>
            <person name="Shkoporov A."/>
            <person name="Draper L.A."/>
            <person name="Ross P."/>
            <person name="Hill C."/>
        </authorList>
    </citation>
    <scope>NUCLEOTIDE SEQUENCE</scope>
</reference>
<dbReference type="KEGG" id="vg:80399331"/>
<evidence type="ECO:0000256" key="4">
    <source>
        <dbReference type="ARBA" id="ARBA00022844"/>
    </source>
</evidence>
<keyword evidence="6" id="KW-1160">Virus entry into host cell</keyword>
<gene>
    <name evidence="8" type="primary">SRR6960507_10_1</name>
</gene>
<accession>A0A8S5KZK2</accession>
<comment type="similarity">
    <text evidence="7">Belongs to the Leviviricetes maturation protein family.</text>
</comment>
<keyword evidence="3" id="KW-1161">Viral attachment to host cell</keyword>
<evidence type="ECO:0000313" key="9">
    <source>
        <dbReference type="Proteomes" id="UP000682498"/>
    </source>
</evidence>
<dbReference type="GO" id="GO:0039666">
    <property type="term" value="P:virion attachment to host cell pilus"/>
    <property type="evidence" value="ECO:0007669"/>
    <property type="project" value="UniProtKB-KW"/>
</dbReference>
<keyword evidence="2" id="KW-0945">Host-virus interaction</keyword>
<evidence type="ECO:0000256" key="2">
    <source>
        <dbReference type="ARBA" id="ARBA00022581"/>
    </source>
</evidence>
<keyword evidence="5" id="KW-1175">Viral attachment to host cell pilus</keyword>
<protein>
    <submittedName>
        <fullName evidence="8">Maturation protein</fullName>
    </submittedName>
</protein>
<dbReference type="InterPro" id="IPR005563">
    <property type="entry name" value="A_protein"/>
</dbReference>
<dbReference type="Pfam" id="PF03863">
    <property type="entry name" value="Phage_mat-A"/>
    <property type="match status" value="1"/>
</dbReference>
<sequence length="436" mass="48521">MQRTRDKSRVYTIEGQESEYSADGTLSWGPRTTTSSVVSTDVMVDVVTKGFKRSSATGGIINSPMTKHEENCIVHSSQGVFLQTSGARYTWTGQWRARGSFDPTKHTKVLEKIEQLESLAITGAFAKVGSPDVAVLTELAELRETLSFLASPVKQMVKLTKRFSQYLNTVKSIYERDAIRRAKWDKLPVHIQVKRTPPPPPKLPTFNVGRWKGTDVSSAWLAYRYGLMPLIYTFQDVEKLLKKRLEGSPLRATARSKEEDNVDLTSEEVSQQGWGSLLYQHTDQVLGSCKVTVRAGVLYEVDATLLTQLGVRWNRVPMALYEAIPLSFVSDWFHNGADVYDALTAEARSGKILAAWVVAKVDFDLAFVQKYGPAISGGSASGVISETRSGKWKRRRPASVTDVRLKLRLDLSSKRIADGLALIHTFLSTGGKTKRK</sequence>
<evidence type="ECO:0000256" key="5">
    <source>
        <dbReference type="ARBA" id="ARBA00023104"/>
    </source>
</evidence>
<comment type="subcellular location">
    <subcellularLocation>
        <location evidence="1">Virion</location>
    </subcellularLocation>
</comment>
<evidence type="ECO:0000256" key="7">
    <source>
        <dbReference type="ARBA" id="ARBA00035110"/>
    </source>
</evidence>
<dbReference type="GO" id="GO:0044423">
    <property type="term" value="C:virion component"/>
    <property type="evidence" value="ECO:0007669"/>
    <property type="project" value="UniProtKB-KW"/>
</dbReference>
<evidence type="ECO:0000256" key="1">
    <source>
        <dbReference type="ARBA" id="ARBA00004328"/>
    </source>
</evidence>
<evidence type="ECO:0000256" key="6">
    <source>
        <dbReference type="ARBA" id="ARBA00023296"/>
    </source>
</evidence>
<organism evidence="8 9">
    <name type="scientific">ssRNA phage SRR6960507_10</name>
    <dbReference type="NCBI Taxonomy" id="2786508"/>
    <lineage>
        <taxon>Viruses</taxon>
        <taxon>Riboviria</taxon>
        <taxon>Orthornavirae</taxon>
        <taxon>Lenarviricota</taxon>
        <taxon>Leviviricetes</taxon>
        <taxon>Norzivirales</taxon>
        <taxon>Solspiviridae</taxon>
        <taxon>Puirovirus</taxon>
        <taxon>Puirovirus sp. 'lutenecus'</taxon>
    </lineage>
</organism>
<keyword evidence="4" id="KW-0946">Virion</keyword>
<dbReference type="EMBL" id="BK013579">
    <property type="protein sequence ID" value="DAD50628.1"/>
    <property type="molecule type" value="Genomic_RNA"/>
</dbReference>
<proteinExistence type="inferred from homology"/>
<dbReference type="GeneID" id="80399331"/>
<evidence type="ECO:0000313" key="8">
    <source>
        <dbReference type="EMBL" id="DAD50628.1"/>
    </source>
</evidence>
<name>A0A8S5KZK2_9VIRU</name>
<evidence type="ECO:0000256" key="3">
    <source>
        <dbReference type="ARBA" id="ARBA00022804"/>
    </source>
</evidence>
<dbReference type="RefSeq" id="YP_010770113.1">
    <property type="nucleotide sequence ID" value="NC_074167.1"/>
</dbReference>
<dbReference type="Proteomes" id="UP000682498">
    <property type="component" value="Segment"/>
</dbReference>